<reference evidence="3 4" key="1">
    <citation type="submission" date="2023-10" db="EMBL/GenBank/DDBJ databases">
        <title>Novel methanotroph of the genus Methylocapsa from a subarctic wetland.</title>
        <authorList>
            <person name="Belova S.E."/>
            <person name="Oshkin I.Y."/>
            <person name="Miroshnikov K."/>
            <person name="Dedysh S.N."/>
        </authorList>
    </citation>
    <scope>NUCLEOTIDE SEQUENCE [LARGE SCALE GENOMIC DNA]</scope>
    <source>
        <strain evidence="3 4">RX1</strain>
    </source>
</reference>
<comment type="similarity">
    <text evidence="1">Belongs to the ribosome association toxin RatA family.</text>
</comment>
<dbReference type="EMBL" id="CP136862">
    <property type="protein sequence ID" value="WOJ89421.1"/>
    <property type="molecule type" value="Genomic_DNA"/>
</dbReference>
<evidence type="ECO:0000313" key="3">
    <source>
        <dbReference type="EMBL" id="WOJ89421.1"/>
    </source>
</evidence>
<proteinExistence type="inferred from homology"/>
<dbReference type="CDD" id="cd07813">
    <property type="entry name" value="COQ10p_like"/>
    <property type="match status" value="1"/>
</dbReference>
<name>A0ABZ0HRJ3_9HYPH</name>
<feature type="domain" description="Coenzyme Q-binding protein COQ10 START" evidence="2">
    <location>
        <begin position="10"/>
        <end position="141"/>
    </location>
</feature>
<dbReference type="InterPro" id="IPR005031">
    <property type="entry name" value="COQ10_START"/>
</dbReference>
<keyword evidence="4" id="KW-1185">Reference proteome</keyword>
<dbReference type="PANTHER" id="PTHR12901">
    <property type="entry name" value="SPERM PROTEIN HOMOLOG"/>
    <property type="match status" value="1"/>
</dbReference>
<dbReference type="Proteomes" id="UP001626536">
    <property type="component" value="Chromosome"/>
</dbReference>
<protein>
    <submittedName>
        <fullName evidence="3">Type II toxin-antitoxin system RatA family toxin</fullName>
    </submittedName>
</protein>
<organism evidence="3 4">
    <name type="scientific">Methylocapsa polymorpha</name>
    <dbReference type="NCBI Taxonomy" id="3080828"/>
    <lineage>
        <taxon>Bacteria</taxon>
        <taxon>Pseudomonadati</taxon>
        <taxon>Pseudomonadota</taxon>
        <taxon>Alphaproteobacteria</taxon>
        <taxon>Hyphomicrobiales</taxon>
        <taxon>Beijerinckiaceae</taxon>
        <taxon>Methylocapsa</taxon>
    </lineage>
</organism>
<accession>A0ABZ0HRJ3</accession>
<dbReference type="SUPFAM" id="SSF55961">
    <property type="entry name" value="Bet v1-like"/>
    <property type="match status" value="1"/>
</dbReference>
<gene>
    <name evidence="3" type="ORF">RZS28_16750</name>
</gene>
<evidence type="ECO:0000313" key="4">
    <source>
        <dbReference type="Proteomes" id="UP001626536"/>
    </source>
</evidence>
<evidence type="ECO:0000259" key="2">
    <source>
        <dbReference type="Pfam" id="PF03364"/>
    </source>
</evidence>
<sequence>MPSFQTTHRVRHSAAEMFDLVSDVETYPQFVPLCLALRVRRRKEDQGVLTLIADMQVGYKAIRETFTSRVSCDRSRLEILVEYIDGPFKHLENRWIFHDQGDGRTCVVEFHIDYEFRSRALSLLMGGMFDAAFRKFAEAFERRADVVYGSTA</sequence>
<dbReference type="InterPro" id="IPR023393">
    <property type="entry name" value="START-like_dom_sf"/>
</dbReference>
<dbReference type="Pfam" id="PF03364">
    <property type="entry name" value="Polyketide_cyc"/>
    <property type="match status" value="1"/>
</dbReference>
<dbReference type="RefSeq" id="WP_407338862.1">
    <property type="nucleotide sequence ID" value="NZ_CP136862.1"/>
</dbReference>
<evidence type="ECO:0000256" key="1">
    <source>
        <dbReference type="ARBA" id="ARBA00008918"/>
    </source>
</evidence>
<dbReference type="InterPro" id="IPR044996">
    <property type="entry name" value="COQ10-like"/>
</dbReference>
<dbReference type="Gene3D" id="3.30.530.20">
    <property type="match status" value="1"/>
</dbReference>
<dbReference type="PANTHER" id="PTHR12901:SF10">
    <property type="entry name" value="COENZYME Q-BINDING PROTEIN COQ10, MITOCHONDRIAL"/>
    <property type="match status" value="1"/>
</dbReference>